<proteinExistence type="predicted"/>
<feature type="compositionally biased region" description="Basic residues" evidence="1">
    <location>
        <begin position="970"/>
        <end position="981"/>
    </location>
</feature>
<name>A0A811VL75_CERCA</name>
<feature type="region of interest" description="Disordered" evidence="1">
    <location>
        <begin position="1"/>
        <end position="33"/>
    </location>
</feature>
<evidence type="ECO:0000256" key="1">
    <source>
        <dbReference type="SAM" id="MobiDB-lite"/>
    </source>
</evidence>
<dbReference type="EMBL" id="CAJHJT010000056">
    <property type="protein sequence ID" value="CAD7014969.1"/>
    <property type="molecule type" value="Genomic_DNA"/>
</dbReference>
<dbReference type="OrthoDB" id="6367309at2759"/>
<keyword evidence="3" id="KW-1185">Reference proteome</keyword>
<feature type="compositionally biased region" description="Polar residues" evidence="1">
    <location>
        <begin position="146"/>
        <end position="168"/>
    </location>
</feature>
<feature type="compositionally biased region" description="Polar residues" evidence="1">
    <location>
        <begin position="741"/>
        <end position="754"/>
    </location>
</feature>
<feature type="region of interest" description="Disordered" evidence="1">
    <location>
        <begin position="125"/>
        <end position="332"/>
    </location>
</feature>
<protein>
    <submittedName>
        <fullName evidence="2">(Mediterranean fruit fly) hypothetical protein</fullName>
    </submittedName>
</protein>
<feature type="region of interest" description="Disordered" evidence="1">
    <location>
        <begin position="868"/>
        <end position="892"/>
    </location>
</feature>
<accession>A0A811VL75</accession>
<feature type="region of interest" description="Disordered" evidence="1">
    <location>
        <begin position="936"/>
        <end position="1008"/>
    </location>
</feature>
<feature type="region of interest" description="Disordered" evidence="1">
    <location>
        <begin position="1185"/>
        <end position="1270"/>
    </location>
</feature>
<feature type="compositionally biased region" description="Low complexity" evidence="1">
    <location>
        <begin position="189"/>
        <end position="202"/>
    </location>
</feature>
<gene>
    <name evidence="2" type="ORF">CCAP1982_LOCUS22929</name>
</gene>
<feature type="region of interest" description="Disordered" evidence="1">
    <location>
        <begin position="1371"/>
        <end position="1391"/>
    </location>
</feature>
<organism evidence="2 3">
    <name type="scientific">Ceratitis capitata</name>
    <name type="common">Mediterranean fruit fly</name>
    <name type="synonym">Tephritis capitata</name>
    <dbReference type="NCBI Taxonomy" id="7213"/>
    <lineage>
        <taxon>Eukaryota</taxon>
        <taxon>Metazoa</taxon>
        <taxon>Ecdysozoa</taxon>
        <taxon>Arthropoda</taxon>
        <taxon>Hexapoda</taxon>
        <taxon>Insecta</taxon>
        <taxon>Pterygota</taxon>
        <taxon>Neoptera</taxon>
        <taxon>Endopterygota</taxon>
        <taxon>Diptera</taxon>
        <taxon>Brachycera</taxon>
        <taxon>Muscomorpha</taxon>
        <taxon>Tephritoidea</taxon>
        <taxon>Tephritidae</taxon>
        <taxon>Ceratitis</taxon>
        <taxon>Ceratitis</taxon>
    </lineage>
</organism>
<feature type="compositionally biased region" description="Basic residues" evidence="1">
    <location>
        <begin position="177"/>
        <end position="188"/>
    </location>
</feature>
<comment type="caution">
    <text evidence="2">The sequence shown here is derived from an EMBL/GenBank/DDBJ whole genome shotgun (WGS) entry which is preliminary data.</text>
</comment>
<evidence type="ECO:0000313" key="2">
    <source>
        <dbReference type="EMBL" id="CAD7014969.1"/>
    </source>
</evidence>
<feature type="compositionally biased region" description="Polar residues" evidence="1">
    <location>
        <begin position="304"/>
        <end position="321"/>
    </location>
</feature>
<feature type="region of interest" description="Disordered" evidence="1">
    <location>
        <begin position="1127"/>
        <end position="1147"/>
    </location>
</feature>
<dbReference type="Proteomes" id="UP000606786">
    <property type="component" value="Unassembled WGS sequence"/>
</dbReference>
<sequence length="1441" mass="159161">MFGSKLRSWMENHIGRPRKKGAKNKTGSSSTVSAANAAGCSHEAYQHYTSNNKKISSTNANAIFTLHHAHSNGASSTSTSITANNSSATAAPTMTTVIAPGTMSSFGANHHNGAGGGVGGCGSGSGSGCGSVISSPVRRREVSPIQGHTQSRYGWQSPDQEAITSPKSDNFLYAPQHRVRSQSHHSSHQHNQQQQQQQLQQHPYTAPNSKDNSSEERSMQTKPYAKSYSQPMPLAQQQQQQQQQTQLQHSALQQQQQPHPADCSSSSISSLSWSTGSKEPSMNSSTNHNSNNNNTNQISGNNNKLLSKSLPTAEQQNASTTDLRHYEEEDPNTVHYEEIRTILRHPEHCSSNYNNNNTNPFLMHERPKSEQLTSFTPIRSLYADRRSQDDASTRYGRLLPSKIQSCSNSSDSLNANGSVKYVRSGSAEYISQQYQYSGMGLMSTNSGEFVVNHQVGQAGGLGGVHCQRARLRGGRFGNGHAALNGAQQQVAGVVGAPLHSLSSPESAYSTGYSTDGTSPGAIYTPPEYYINMRTGTHYFPKSVNSLAIEAQRYKFGLNKIEEMSPIDPMPKTSFANASGLYKRADSYDMGQGCSNNNGMHHEPFIPLDTSHNVKHPDNIGRHSPLALRNAIVIPTLKGFESPSPRQRCRIRTNPWYLTSEANTQTTGNVSVQNVLTFLPPPPPTQPPPTAMSTTSDTSTISSSAHSTMTPEALSTPMRHHKHSKMVTSGSSDGGRRDHDAVSTSSSGKRSSNAPTDGRRVVQHIQQTSDMHNGGMAVTGYESTESSSSLTEVENMQRTYTPNTVRRKRAEQLQVKVAQPLAAALAGVCVIGGERAGSNREPALSDDDATLNEMMGKFDESYVYEKETDILSSDSDPTDCPSELDTGQDAGDECDTDELLDIDFIDTSSMQEVSERKDSDCNLGSCYYYSPKRESVRRNSETRVSVRSRRNSRNAKQEAGNGVSAPGSCSQRRRKRFLKTRKKSAENRTEQSQSPHKPRKSRSVGGTPVCVRRQRHITAVNRIYETSPLAHRSSSLVFTDVRDTKRFMTIAESERALLKADLEADVKYRQLIQEAESILVSMKNSMQSIPRDTPVSSPRRVNPLANKRVEMLKNCEADTRREQLKQAQQRSLDAMQSEKQQRQQQQDLAAAINRRIDLLRHAPASAPNSPRFSRCSPRKTHLTNFINQNVPPEVPPRKALDTTKPPQSPQLQLNGRCMRQSPTGTPLQERRFRSQSPVSRHKFSGFLQRTQNFDSDSESETQNECDGGELSRDDCSAAVVDAVNHNYLPEFARLSRYDEADLSNHNVANSKVKSGKSVEDWQARMLHACPQSEPLKRKVYSGSSTFERIKKSFDLEAEIPKQAMLAKIHSLRRRERQNSNPRLNSRSQDLNQACGDYLNGDNDYSAANTHETHKKQMILSTIADLKRNLESQSVELNGLNED</sequence>
<feature type="compositionally biased region" description="Low complexity" evidence="1">
    <location>
        <begin position="690"/>
        <end position="709"/>
    </location>
</feature>
<evidence type="ECO:0000313" key="3">
    <source>
        <dbReference type="Proteomes" id="UP000606786"/>
    </source>
</evidence>
<reference evidence="2" key="1">
    <citation type="submission" date="2020-11" db="EMBL/GenBank/DDBJ databases">
        <authorList>
            <person name="Whitehead M."/>
        </authorList>
    </citation>
    <scope>NUCLEOTIDE SEQUENCE</scope>
    <source>
        <strain evidence="2">EGII</strain>
    </source>
</reference>
<feature type="compositionally biased region" description="Polar residues" evidence="1">
    <location>
        <begin position="1377"/>
        <end position="1390"/>
    </location>
</feature>
<feature type="compositionally biased region" description="Pro residues" evidence="1">
    <location>
        <begin position="678"/>
        <end position="689"/>
    </location>
</feature>
<feature type="region of interest" description="Disordered" evidence="1">
    <location>
        <begin position="677"/>
        <end position="756"/>
    </location>
</feature>
<feature type="compositionally biased region" description="Low complexity" evidence="1">
    <location>
        <begin position="230"/>
        <end position="303"/>
    </location>
</feature>
<feature type="compositionally biased region" description="Acidic residues" evidence="1">
    <location>
        <begin position="1254"/>
        <end position="1266"/>
    </location>
</feature>